<accession>A0A0A8YPV0</accession>
<dbReference type="AlphaFoldDB" id="A0A0A8YPV0"/>
<proteinExistence type="predicted"/>
<sequence>MLLQISQVRLQISAMLLQIRGIITTGNYELAHILYTLVLP</sequence>
<organism evidence="1">
    <name type="scientific">Arundo donax</name>
    <name type="common">Giant reed</name>
    <name type="synonym">Donax arundinaceus</name>
    <dbReference type="NCBI Taxonomy" id="35708"/>
    <lineage>
        <taxon>Eukaryota</taxon>
        <taxon>Viridiplantae</taxon>
        <taxon>Streptophyta</taxon>
        <taxon>Embryophyta</taxon>
        <taxon>Tracheophyta</taxon>
        <taxon>Spermatophyta</taxon>
        <taxon>Magnoliopsida</taxon>
        <taxon>Liliopsida</taxon>
        <taxon>Poales</taxon>
        <taxon>Poaceae</taxon>
        <taxon>PACMAD clade</taxon>
        <taxon>Arundinoideae</taxon>
        <taxon>Arundineae</taxon>
        <taxon>Arundo</taxon>
    </lineage>
</organism>
<dbReference type="EMBL" id="GBRH01271025">
    <property type="protein sequence ID" value="JAD26870.1"/>
    <property type="molecule type" value="Transcribed_RNA"/>
</dbReference>
<evidence type="ECO:0000313" key="1">
    <source>
        <dbReference type="EMBL" id="JAD26870.1"/>
    </source>
</evidence>
<reference evidence="1" key="1">
    <citation type="submission" date="2014-09" db="EMBL/GenBank/DDBJ databases">
        <authorList>
            <person name="Magalhaes I.L.F."/>
            <person name="Oliveira U."/>
            <person name="Santos F.R."/>
            <person name="Vidigal T.H.D.A."/>
            <person name="Brescovit A.D."/>
            <person name="Santos A.J."/>
        </authorList>
    </citation>
    <scope>NUCLEOTIDE SEQUENCE</scope>
    <source>
        <tissue evidence="1">Shoot tissue taken approximately 20 cm above the soil surface</tissue>
    </source>
</reference>
<name>A0A0A8YPV0_ARUDO</name>
<protein>
    <submittedName>
        <fullName evidence="1">Uncharacterized protein</fullName>
    </submittedName>
</protein>
<reference evidence="1" key="2">
    <citation type="journal article" date="2015" name="Data Brief">
        <title>Shoot transcriptome of the giant reed, Arundo donax.</title>
        <authorList>
            <person name="Barrero R.A."/>
            <person name="Guerrero F.D."/>
            <person name="Moolhuijzen P."/>
            <person name="Goolsby J.A."/>
            <person name="Tidwell J."/>
            <person name="Bellgard S.E."/>
            <person name="Bellgard M.I."/>
        </authorList>
    </citation>
    <scope>NUCLEOTIDE SEQUENCE</scope>
    <source>
        <tissue evidence="1">Shoot tissue taken approximately 20 cm above the soil surface</tissue>
    </source>
</reference>